<dbReference type="InterPro" id="IPR036291">
    <property type="entry name" value="NAD(P)-bd_dom_sf"/>
</dbReference>
<feature type="domain" description="NmrA-like" evidence="1">
    <location>
        <begin position="2"/>
        <end position="258"/>
    </location>
</feature>
<dbReference type="Gene3D" id="3.40.50.720">
    <property type="entry name" value="NAD(P)-binding Rossmann-like Domain"/>
    <property type="match status" value="1"/>
</dbReference>
<comment type="caution">
    <text evidence="2">The sequence shown here is derived from an EMBL/GenBank/DDBJ whole genome shotgun (WGS) entry which is preliminary data.</text>
</comment>
<dbReference type="InterPro" id="IPR008030">
    <property type="entry name" value="NmrA-like"/>
</dbReference>
<evidence type="ECO:0000313" key="3">
    <source>
        <dbReference type="Proteomes" id="UP000274046"/>
    </source>
</evidence>
<dbReference type="AlphaFoldDB" id="A0A3N0BX63"/>
<dbReference type="PANTHER" id="PTHR43162">
    <property type="match status" value="1"/>
</dbReference>
<dbReference type="Pfam" id="PF05368">
    <property type="entry name" value="NmrA"/>
    <property type="match status" value="1"/>
</dbReference>
<organism evidence="2 3">
    <name type="scientific">Pedobacter jejuensis</name>
    <dbReference type="NCBI Taxonomy" id="1268550"/>
    <lineage>
        <taxon>Bacteria</taxon>
        <taxon>Pseudomonadati</taxon>
        <taxon>Bacteroidota</taxon>
        <taxon>Sphingobacteriia</taxon>
        <taxon>Sphingobacteriales</taxon>
        <taxon>Sphingobacteriaceae</taxon>
        <taxon>Pedobacter</taxon>
    </lineage>
</organism>
<dbReference type="EMBL" id="RBEE01000012">
    <property type="protein sequence ID" value="RNL54228.1"/>
    <property type="molecule type" value="Genomic_DNA"/>
</dbReference>
<dbReference type="InterPro" id="IPR051604">
    <property type="entry name" value="Ergot_Alk_Oxidoreductase"/>
</dbReference>
<keyword evidence="3" id="KW-1185">Reference proteome</keyword>
<dbReference type="Gene3D" id="3.90.25.10">
    <property type="entry name" value="UDP-galactose 4-epimerase, domain 1"/>
    <property type="match status" value="1"/>
</dbReference>
<accession>A0A3N0BX63</accession>
<sequence>MKIIITGSLGHISKPLTIALVQKGHDITVISSKPEKQKEIESLGANAAIGSLHDVEFLSKTFSGADAVYTMVPPGNYFDPNLDLLAYYKDLGKNYAHAIKNAGVKRVVNLSTIGGNLAEGNGILAGAHYVELILNELPADVAITHMRPNSFYYNLLSYIEMIKFNDAIVANYGGDDIIPWVSPVDIAAAIAEELITPFSGRKARSVGSEDLSGNETARILGEAIGKPDLKWILVSDEETLKGLISIGMNPEIASGLVEMYAALHSGLLAEDYYKNKPAVMGKVKMTDYAKEFALAFNQ</sequence>
<reference evidence="2 3" key="1">
    <citation type="submission" date="2018-10" db="EMBL/GenBank/DDBJ databases">
        <title>Genome sequencing of Pedobacter jejuensis TNB23.</title>
        <authorList>
            <person name="Cho Y.-J."/>
            <person name="Cho A."/>
            <person name="Kim O.-S."/>
        </authorList>
    </citation>
    <scope>NUCLEOTIDE SEQUENCE [LARGE SCALE GENOMIC DNA]</scope>
    <source>
        <strain evidence="2 3">TNB23</strain>
    </source>
</reference>
<dbReference type="Proteomes" id="UP000274046">
    <property type="component" value="Unassembled WGS sequence"/>
</dbReference>
<evidence type="ECO:0000259" key="1">
    <source>
        <dbReference type="Pfam" id="PF05368"/>
    </source>
</evidence>
<protein>
    <submittedName>
        <fullName evidence="2">NAD-dependent epimerase/dehydratase family protein</fullName>
    </submittedName>
</protein>
<dbReference type="SUPFAM" id="SSF51735">
    <property type="entry name" value="NAD(P)-binding Rossmann-fold domains"/>
    <property type="match status" value="1"/>
</dbReference>
<dbReference type="PANTHER" id="PTHR43162:SF1">
    <property type="entry name" value="PRESTALK A DIFFERENTIATION PROTEIN A"/>
    <property type="match status" value="1"/>
</dbReference>
<dbReference type="RefSeq" id="WP_123205545.1">
    <property type="nucleotide sequence ID" value="NZ_RBEE01000012.1"/>
</dbReference>
<proteinExistence type="predicted"/>
<name>A0A3N0BX63_9SPHI</name>
<evidence type="ECO:0000313" key="2">
    <source>
        <dbReference type="EMBL" id="RNL54228.1"/>
    </source>
</evidence>
<dbReference type="OrthoDB" id="2149806at2"/>
<gene>
    <name evidence="2" type="ORF">D7004_09055</name>
</gene>